<name>A0ABU4EZD4_WILMA</name>
<sequence length="109" mass="12179">MAKADFTEFAGRAGDNEAKPVRSWTFLTNHAHVLVCLARDGELTMRQLAQSVGITERAVQAIISDLIEGGYLTRVKDGRRNSYTVREEGRMRHRLESAHNVGELLAALR</sequence>
<dbReference type="SUPFAM" id="SSF46785">
    <property type="entry name" value="Winged helix' DNA-binding domain"/>
    <property type="match status" value="1"/>
</dbReference>
<dbReference type="Gene3D" id="1.10.10.10">
    <property type="entry name" value="Winged helix-like DNA-binding domain superfamily/Winged helix DNA-binding domain"/>
    <property type="match status" value="1"/>
</dbReference>
<dbReference type="Pfam" id="PF13412">
    <property type="entry name" value="HTH_24"/>
    <property type="match status" value="1"/>
</dbReference>
<dbReference type="InterPro" id="IPR011991">
    <property type="entry name" value="ArsR-like_HTH"/>
</dbReference>
<evidence type="ECO:0000313" key="2">
    <source>
        <dbReference type="Proteomes" id="UP001185792"/>
    </source>
</evidence>
<dbReference type="InterPro" id="IPR036388">
    <property type="entry name" value="WH-like_DNA-bd_sf"/>
</dbReference>
<keyword evidence="2" id="KW-1185">Reference proteome</keyword>
<evidence type="ECO:0000313" key="1">
    <source>
        <dbReference type="EMBL" id="MDV7136609.1"/>
    </source>
</evidence>
<accession>A0ABU4EZD4</accession>
<dbReference type="CDD" id="cd00090">
    <property type="entry name" value="HTH_ARSR"/>
    <property type="match status" value="1"/>
</dbReference>
<dbReference type="InterPro" id="IPR036390">
    <property type="entry name" value="WH_DNA-bd_sf"/>
</dbReference>
<dbReference type="EMBL" id="JAWLUM010000004">
    <property type="protein sequence ID" value="MDV7136609.1"/>
    <property type="molecule type" value="Genomic_DNA"/>
</dbReference>
<dbReference type="Proteomes" id="UP001185792">
    <property type="component" value="Unassembled WGS sequence"/>
</dbReference>
<gene>
    <name evidence="1" type="ORF">R4198_23185</name>
</gene>
<organism evidence="1 2">
    <name type="scientific">Williamsia marianensis</name>
    <dbReference type="NCBI Taxonomy" id="85044"/>
    <lineage>
        <taxon>Bacteria</taxon>
        <taxon>Bacillati</taxon>
        <taxon>Actinomycetota</taxon>
        <taxon>Actinomycetes</taxon>
        <taxon>Mycobacteriales</taxon>
        <taxon>Nocardiaceae</taxon>
        <taxon>Williamsia</taxon>
    </lineage>
</organism>
<comment type="caution">
    <text evidence="1">The sequence shown here is derived from an EMBL/GenBank/DDBJ whole genome shotgun (WGS) entry which is preliminary data.</text>
</comment>
<dbReference type="RefSeq" id="WP_317714593.1">
    <property type="nucleotide sequence ID" value="NZ_JAWLUM010000004.1"/>
</dbReference>
<protein>
    <submittedName>
        <fullName evidence="1">Winged helix-turn-helix domain-containing protein</fullName>
    </submittedName>
</protein>
<proteinExistence type="predicted"/>
<reference evidence="1 2" key="1">
    <citation type="submission" date="2023-10" db="EMBL/GenBank/DDBJ databases">
        <title>Development of a sustainable strategy for remediation of hydrocarbon-contaminated territories based on the waste exchange concept.</title>
        <authorList>
            <person name="Krivoruchko A."/>
        </authorList>
    </citation>
    <scope>NUCLEOTIDE SEQUENCE [LARGE SCALE GENOMIC DNA]</scope>
    <source>
        <strain evidence="1 2">IEGM 1236</strain>
    </source>
</reference>